<proteinExistence type="predicted"/>
<keyword evidence="5" id="KW-0732">Signal</keyword>
<keyword evidence="2" id="KW-1003">Cell membrane</keyword>
<dbReference type="SMART" id="SM00220">
    <property type="entry name" value="S_TKc"/>
    <property type="match status" value="1"/>
</dbReference>
<keyword evidence="14" id="KW-1185">Reference proteome</keyword>
<dbReference type="Pfam" id="PF00069">
    <property type="entry name" value="Pkinase"/>
    <property type="match status" value="1"/>
</dbReference>
<evidence type="ECO:0000256" key="3">
    <source>
        <dbReference type="ARBA" id="ARBA00022614"/>
    </source>
</evidence>
<evidence type="ECO:0000256" key="9">
    <source>
        <dbReference type="ARBA" id="ARBA00023170"/>
    </source>
</evidence>
<keyword evidence="4" id="KW-0812">Transmembrane</keyword>
<evidence type="ECO:0000313" key="13">
    <source>
        <dbReference type="EMBL" id="ORX55461.1"/>
    </source>
</evidence>
<dbReference type="SUPFAM" id="SSF56112">
    <property type="entry name" value="Protein kinase-like (PK-like)"/>
    <property type="match status" value="1"/>
</dbReference>
<dbReference type="GO" id="GO:0005886">
    <property type="term" value="C:plasma membrane"/>
    <property type="evidence" value="ECO:0007669"/>
    <property type="project" value="UniProtKB-SubCell"/>
</dbReference>
<name>A0A1Y1VI49_9FUNG</name>
<dbReference type="Proteomes" id="UP000193719">
    <property type="component" value="Unassembled WGS sequence"/>
</dbReference>
<dbReference type="InterPro" id="IPR011009">
    <property type="entry name" value="Kinase-like_dom_sf"/>
</dbReference>
<evidence type="ECO:0000256" key="1">
    <source>
        <dbReference type="ARBA" id="ARBA00004251"/>
    </source>
</evidence>
<dbReference type="Pfam" id="PF00560">
    <property type="entry name" value="LRR_1"/>
    <property type="match status" value="2"/>
</dbReference>
<keyword evidence="10" id="KW-0325">Glycoprotein</keyword>
<organism evidence="13 14">
    <name type="scientific">Piromyces finnis</name>
    <dbReference type="NCBI Taxonomy" id="1754191"/>
    <lineage>
        <taxon>Eukaryota</taxon>
        <taxon>Fungi</taxon>
        <taxon>Fungi incertae sedis</taxon>
        <taxon>Chytridiomycota</taxon>
        <taxon>Chytridiomycota incertae sedis</taxon>
        <taxon>Neocallimastigomycetes</taxon>
        <taxon>Neocallimastigales</taxon>
        <taxon>Neocallimastigaceae</taxon>
        <taxon>Piromyces</taxon>
    </lineage>
</organism>
<dbReference type="InterPro" id="IPR008271">
    <property type="entry name" value="Ser/Thr_kinase_AS"/>
</dbReference>
<feature type="coiled-coil region" evidence="11">
    <location>
        <begin position="480"/>
        <end position="514"/>
    </location>
</feature>
<dbReference type="Gene3D" id="3.80.10.10">
    <property type="entry name" value="Ribonuclease Inhibitor"/>
    <property type="match status" value="2"/>
</dbReference>
<dbReference type="GO" id="GO:0005524">
    <property type="term" value="F:ATP binding"/>
    <property type="evidence" value="ECO:0007669"/>
    <property type="project" value="UniProtKB-KW"/>
</dbReference>
<comment type="caution">
    <text evidence="13">The sequence shown here is derived from an EMBL/GenBank/DDBJ whole genome shotgun (WGS) entry which is preliminary data.</text>
</comment>
<dbReference type="InterPro" id="IPR032675">
    <property type="entry name" value="LRR_dom_sf"/>
</dbReference>
<dbReference type="InterPro" id="IPR000719">
    <property type="entry name" value="Prot_kinase_dom"/>
</dbReference>
<dbReference type="SUPFAM" id="SSF52058">
    <property type="entry name" value="L domain-like"/>
    <property type="match status" value="1"/>
</dbReference>
<dbReference type="PANTHER" id="PTHR48056:SF34">
    <property type="entry name" value="LRR RECEPTOR-LIKE SERINE_THREONINE-PROTEIN KINASE ERL1"/>
    <property type="match status" value="1"/>
</dbReference>
<evidence type="ECO:0000313" key="14">
    <source>
        <dbReference type="Proteomes" id="UP000193719"/>
    </source>
</evidence>
<keyword evidence="6" id="KW-0677">Repeat</keyword>
<keyword evidence="8" id="KW-0472">Membrane</keyword>
<reference evidence="13 14" key="1">
    <citation type="submission" date="2016-08" db="EMBL/GenBank/DDBJ databases">
        <title>Genomes of anaerobic fungi encode conserved fungal cellulosomes for biomass hydrolysis.</title>
        <authorList>
            <consortium name="DOE Joint Genome Institute"/>
            <person name="Haitjema C.H."/>
            <person name="Gilmore S.P."/>
            <person name="Henske J.K."/>
            <person name="Solomon K.V."/>
            <person name="De Groot R."/>
            <person name="Kuo A."/>
            <person name="Mondo S.J."/>
            <person name="Salamov A.A."/>
            <person name="Labutti K."/>
            <person name="Zhao Z."/>
            <person name="Chiniquy J."/>
            <person name="Barry K."/>
            <person name="Brewer H.M."/>
            <person name="Purvine S.O."/>
            <person name="Wright A.T."/>
            <person name="Boxma B."/>
            <person name="Van Alen T."/>
            <person name="Hackstein J.H."/>
            <person name="Baker S.E."/>
            <person name="Grigoriev I.V."/>
            <person name="O'Malley M.A."/>
        </authorList>
    </citation>
    <scope>NUCLEOTIDE SEQUENCE [LARGE SCALE GENOMIC DNA]</scope>
    <source>
        <strain evidence="14">finn</strain>
    </source>
</reference>
<dbReference type="FunFam" id="3.80.10.10:FF:000383">
    <property type="entry name" value="Leucine-rich repeat receptor protein kinase EMS1"/>
    <property type="match status" value="2"/>
</dbReference>
<dbReference type="STRING" id="1754191.A0A1Y1VI49"/>
<dbReference type="PROSITE" id="PS00108">
    <property type="entry name" value="PROTEIN_KINASE_ST"/>
    <property type="match status" value="1"/>
</dbReference>
<dbReference type="InterPro" id="IPR003591">
    <property type="entry name" value="Leu-rich_rpt_typical-subtyp"/>
</dbReference>
<evidence type="ECO:0000256" key="10">
    <source>
        <dbReference type="ARBA" id="ARBA00023180"/>
    </source>
</evidence>
<dbReference type="InterPro" id="IPR001611">
    <property type="entry name" value="Leu-rich_rpt"/>
</dbReference>
<dbReference type="EMBL" id="MCFH01000009">
    <property type="protein sequence ID" value="ORX55461.1"/>
    <property type="molecule type" value="Genomic_DNA"/>
</dbReference>
<reference evidence="13 14" key="2">
    <citation type="submission" date="2016-08" db="EMBL/GenBank/DDBJ databases">
        <title>Pervasive Adenine N6-methylation of Active Genes in Fungi.</title>
        <authorList>
            <consortium name="DOE Joint Genome Institute"/>
            <person name="Mondo S.J."/>
            <person name="Dannebaum R.O."/>
            <person name="Kuo R.C."/>
            <person name="Labutti K."/>
            <person name="Haridas S."/>
            <person name="Kuo A."/>
            <person name="Salamov A."/>
            <person name="Ahrendt S.R."/>
            <person name="Lipzen A."/>
            <person name="Sullivan W."/>
            <person name="Andreopoulos W.B."/>
            <person name="Clum A."/>
            <person name="Lindquist E."/>
            <person name="Daum C."/>
            <person name="Ramamoorthy G.K."/>
            <person name="Gryganskyi A."/>
            <person name="Culley D."/>
            <person name="Magnuson J.K."/>
            <person name="James T.Y."/>
            <person name="O'Malley M.A."/>
            <person name="Stajich J.E."/>
            <person name="Spatafora J.W."/>
            <person name="Visel A."/>
            <person name="Grigoriev I.V."/>
        </authorList>
    </citation>
    <scope>NUCLEOTIDE SEQUENCE [LARGE SCALE GENOMIC DNA]</scope>
    <source>
        <strain evidence="14">finn</strain>
    </source>
</reference>
<dbReference type="AlphaFoldDB" id="A0A1Y1VI49"/>
<dbReference type="OrthoDB" id="676979at2759"/>
<evidence type="ECO:0000256" key="4">
    <source>
        <dbReference type="ARBA" id="ARBA00022692"/>
    </source>
</evidence>
<evidence type="ECO:0000256" key="7">
    <source>
        <dbReference type="ARBA" id="ARBA00022989"/>
    </source>
</evidence>
<evidence type="ECO:0000256" key="8">
    <source>
        <dbReference type="ARBA" id="ARBA00023136"/>
    </source>
</evidence>
<evidence type="ECO:0000256" key="6">
    <source>
        <dbReference type="ARBA" id="ARBA00022737"/>
    </source>
</evidence>
<protein>
    <submittedName>
        <fullName evidence="13">L domain-like protein</fullName>
    </submittedName>
</protein>
<dbReference type="FunFam" id="3.80.10.10:FF:000470">
    <property type="entry name" value="LRR receptor-like serine/threonine-protein kinase RPK2"/>
    <property type="match status" value="1"/>
</dbReference>
<keyword evidence="7" id="KW-1133">Transmembrane helix</keyword>
<dbReference type="Gene3D" id="1.10.510.10">
    <property type="entry name" value="Transferase(Phosphotransferase) domain 1"/>
    <property type="match status" value="1"/>
</dbReference>
<dbReference type="GO" id="GO:0004672">
    <property type="term" value="F:protein kinase activity"/>
    <property type="evidence" value="ECO:0007669"/>
    <property type="project" value="InterPro"/>
</dbReference>
<accession>A0A1Y1VI49</accession>
<evidence type="ECO:0000256" key="11">
    <source>
        <dbReference type="SAM" id="Coils"/>
    </source>
</evidence>
<dbReference type="InterPro" id="IPR050647">
    <property type="entry name" value="Plant_LRR-RLKs"/>
</dbReference>
<keyword evidence="9" id="KW-0675">Receptor</keyword>
<dbReference type="SMART" id="SM00369">
    <property type="entry name" value="LRR_TYP"/>
    <property type="match status" value="5"/>
</dbReference>
<keyword evidence="11" id="KW-0175">Coiled coil</keyword>
<dbReference type="Pfam" id="PF23598">
    <property type="entry name" value="LRR_14"/>
    <property type="match status" value="1"/>
</dbReference>
<dbReference type="SMART" id="SM00365">
    <property type="entry name" value="LRR_SD22"/>
    <property type="match status" value="3"/>
</dbReference>
<evidence type="ECO:0000259" key="12">
    <source>
        <dbReference type="PROSITE" id="PS50011"/>
    </source>
</evidence>
<comment type="subcellular location">
    <subcellularLocation>
        <location evidence="1">Cell membrane</location>
        <topology evidence="1">Single-pass type I membrane protein</topology>
    </subcellularLocation>
</comment>
<dbReference type="PROSITE" id="PS50011">
    <property type="entry name" value="PROTEIN_KINASE_DOM"/>
    <property type="match status" value="1"/>
</dbReference>
<gene>
    <name evidence="13" type="ORF">BCR36DRAFT_321625</name>
</gene>
<sequence>MLVKVPNPSNNNTSISLSRSQNLGSIETIENSPIIMKNKKKIIMENSSRSLSKINLVEGNNIQVENNNNNKEKNIPYMTDNDEEKSKINSSNIGQSNSAIIDIFKKNEYEYIVKTMNMVNHSQANPKLYDLAIKLLGYMKRKSKVANETKTLPSWFIDETNIDVLESKDAFIGSGSYCYVQKCIYNGALVAKKTLNLETNECYKETIIDSNGINNNLHINEKELFLREIEIWSRIKSHPNILQFYGACHISQYPSIISEYCSRGTVKTYTSQKNISPEQKLQIMHGIITGLYHLHQNNIIHGDIKSDNILITENGKPKICDFGLSVFQTNQINSNSTLTIPCKVTDAIRWKAPELFSEYKLQNIKNHFSNNEDLDDFKSFDQNNDYSNVIGKISIFSDIFSVGRLFYEIIFQKIPFYDIINEVQVEYMIIHDKYPSKLKVNNFSLENNILYSNKMWDILEKTWNYDPFERISLMTVASLLIQLRNQQLQINNNLKESNKQNDEEMENINNNSLEFMFNSNYDIAVPSNDHSVYNLSLKRESKQCNRMKHSVSVNCIDTNDSNDDPIRHHRRSISNIENNSTQNSIRSSNLIYNNSVHSFDKIKSYNKKNGKIPKSMTMNNIGDINSNSFQIINSKIASIEINKESIRLAKSTNDISMRNEERSHHSSNKLEKPRLCVKIERFLQNEVTKITLDKENISGKIPEEIGNYKTITELCLAYNKIKGSIPDSIGLLYNLTTLRLHGNSLSGKIPETICQLQNLVELRLDHNNFTDELPSSIGDLKKLTHLYLSHNKFVGKIPDKIGNLKNLVHLIMQDNQFTGCIPDSLGNLTNLTHLYLAQNSLKGEIPKSFQNLQQLSVLILNENKLSGEIPEFLCNLSRLNQLWLSYNNFSGSIPNDIGKLTRLKILQLQNNKLLNGPIPESINNLKRLENFTYSNTNIDDLPNKELIQRLKIFEH</sequence>
<dbReference type="InterPro" id="IPR055414">
    <property type="entry name" value="LRR_R13L4/SHOC2-like"/>
</dbReference>
<dbReference type="Gene3D" id="3.30.200.20">
    <property type="entry name" value="Phosphorylase Kinase, domain 1"/>
    <property type="match status" value="1"/>
</dbReference>
<keyword evidence="3" id="KW-0433">Leucine-rich repeat</keyword>
<evidence type="ECO:0000256" key="5">
    <source>
        <dbReference type="ARBA" id="ARBA00022729"/>
    </source>
</evidence>
<feature type="domain" description="Protein kinase" evidence="12">
    <location>
        <begin position="166"/>
        <end position="488"/>
    </location>
</feature>
<evidence type="ECO:0000256" key="2">
    <source>
        <dbReference type="ARBA" id="ARBA00022475"/>
    </source>
</evidence>
<dbReference type="PANTHER" id="PTHR48056">
    <property type="entry name" value="LRR RECEPTOR-LIKE SERINE/THREONINE-PROTEIN KINASE-RELATED"/>
    <property type="match status" value="1"/>
</dbReference>